<dbReference type="RefSeq" id="XP_046064665.1">
    <property type="nucleotide sequence ID" value="XM_046202742.1"/>
</dbReference>
<accession>A0A9P8PHS8</accession>
<comment type="caution">
    <text evidence="1">The sequence shown here is derived from an EMBL/GenBank/DDBJ whole genome shotgun (WGS) entry which is preliminary data.</text>
</comment>
<sequence>MNFCFKPSGSKGRKMAVSVFIIKNSAYFTSNEDNCGLPDNFSISNRLGLSTLISRNLLILITFWISASDDDVSNIESSLSISSASDVSWSTCWCDSFLKSRSYAFAFASRSLSRDSRTRVFRRGLLK</sequence>
<dbReference type="EMBL" id="JAEUBE010000055">
    <property type="protein sequence ID" value="KAH3671489.1"/>
    <property type="molecule type" value="Genomic_DNA"/>
</dbReference>
<protein>
    <submittedName>
        <fullName evidence="1">Uncharacterized protein</fullName>
    </submittedName>
</protein>
<dbReference type="GeneID" id="70232159"/>
<evidence type="ECO:0000313" key="1">
    <source>
        <dbReference type="EMBL" id="KAH3671489.1"/>
    </source>
</evidence>
<evidence type="ECO:0000313" key="2">
    <source>
        <dbReference type="Proteomes" id="UP000769157"/>
    </source>
</evidence>
<proteinExistence type="predicted"/>
<dbReference type="AlphaFoldDB" id="A0A9P8PHS8"/>
<dbReference type="Proteomes" id="UP000769157">
    <property type="component" value="Unassembled WGS sequence"/>
</dbReference>
<keyword evidence="2" id="KW-1185">Reference proteome</keyword>
<name>A0A9P8PHS8_9ASCO</name>
<organism evidence="1 2">
    <name type="scientific">Ogataea philodendri</name>
    <dbReference type="NCBI Taxonomy" id="1378263"/>
    <lineage>
        <taxon>Eukaryota</taxon>
        <taxon>Fungi</taxon>
        <taxon>Dikarya</taxon>
        <taxon>Ascomycota</taxon>
        <taxon>Saccharomycotina</taxon>
        <taxon>Pichiomycetes</taxon>
        <taxon>Pichiales</taxon>
        <taxon>Pichiaceae</taxon>
        <taxon>Ogataea</taxon>
    </lineage>
</organism>
<reference evidence="1" key="2">
    <citation type="submission" date="2021-01" db="EMBL/GenBank/DDBJ databases">
        <authorList>
            <person name="Schikora-Tamarit M.A."/>
        </authorList>
    </citation>
    <scope>NUCLEOTIDE SEQUENCE</scope>
    <source>
        <strain evidence="1">CBS6075</strain>
    </source>
</reference>
<reference evidence="1" key="1">
    <citation type="journal article" date="2021" name="Open Biol.">
        <title>Shared evolutionary footprints suggest mitochondrial oxidative damage underlies multiple complex I losses in fungi.</title>
        <authorList>
            <person name="Schikora-Tamarit M.A."/>
            <person name="Marcet-Houben M."/>
            <person name="Nosek J."/>
            <person name="Gabaldon T."/>
        </authorList>
    </citation>
    <scope>NUCLEOTIDE SEQUENCE</scope>
    <source>
        <strain evidence="1">CBS6075</strain>
    </source>
</reference>
<gene>
    <name evidence="1" type="ORF">OGAPHI_000191</name>
</gene>